<comment type="caution">
    <text evidence="2">The sequence shown here is derived from an EMBL/GenBank/DDBJ whole genome shotgun (WGS) entry which is preliminary data.</text>
</comment>
<dbReference type="RefSeq" id="WP_261944617.1">
    <property type="nucleotide sequence ID" value="NZ_CALYLO010000007.1"/>
</dbReference>
<dbReference type="Gene3D" id="3.10.450.40">
    <property type="match status" value="1"/>
</dbReference>
<dbReference type="Pfam" id="PF04965">
    <property type="entry name" value="GPW_gp25"/>
    <property type="match status" value="1"/>
</dbReference>
<dbReference type="Proteomes" id="UP001154322">
    <property type="component" value="Unassembled WGS sequence"/>
</dbReference>
<proteinExistence type="predicted"/>
<dbReference type="InterPro" id="IPR007048">
    <property type="entry name" value="IraD/Gp25-like"/>
</dbReference>
<protein>
    <submittedName>
        <fullName evidence="2">GPW/gp25 family protein</fullName>
    </submittedName>
</protein>
<accession>A0ABM9G6W8</accession>
<organism evidence="2 3">
    <name type="scientific">Paenibacillus melissococcoides</name>
    <dbReference type="NCBI Taxonomy" id="2912268"/>
    <lineage>
        <taxon>Bacteria</taxon>
        <taxon>Bacillati</taxon>
        <taxon>Bacillota</taxon>
        <taxon>Bacilli</taxon>
        <taxon>Bacillales</taxon>
        <taxon>Paenibacillaceae</taxon>
        <taxon>Paenibacillus</taxon>
    </lineage>
</organism>
<evidence type="ECO:0000313" key="2">
    <source>
        <dbReference type="EMBL" id="CAH8247451.1"/>
    </source>
</evidence>
<gene>
    <name evidence="2" type="ORF">WJ0W_004685</name>
</gene>
<keyword evidence="3" id="KW-1185">Reference proteome</keyword>
<evidence type="ECO:0000259" key="1">
    <source>
        <dbReference type="Pfam" id="PF04965"/>
    </source>
</evidence>
<feature type="domain" description="IraD/Gp25-like" evidence="1">
    <location>
        <begin position="10"/>
        <end position="92"/>
    </location>
</feature>
<sequence>MKVNFHPATRAEEIEQNVRCIVDTVAVTVPLDRAFGLDVPQDVPAPFLESQLTMRVIEAVQEYEPRVEVTGVTVEPGEGGKVYPRVAYNLIEEEAEDVGAD</sequence>
<dbReference type="SUPFAM" id="SSF160719">
    <property type="entry name" value="gpW/gp25-like"/>
    <property type="match status" value="1"/>
</dbReference>
<name>A0ABM9G6W8_9BACL</name>
<evidence type="ECO:0000313" key="3">
    <source>
        <dbReference type="Proteomes" id="UP001154322"/>
    </source>
</evidence>
<dbReference type="EMBL" id="CALYLO010000007">
    <property type="protein sequence ID" value="CAH8247451.1"/>
    <property type="molecule type" value="Genomic_DNA"/>
</dbReference>
<reference evidence="2" key="1">
    <citation type="submission" date="2022-06" db="EMBL/GenBank/DDBJ databases">
        <authorList>
            <person name="Dietemann V."/>
            <person name="Ory F."/>
            <person name="Dainat B."/>
            <person name="Oberhansli S."/>
        </authorList>
    </citation>
    <scope>NUCLEOTIDE SEQUENCE</scope>
    <source>
        <strain evidence="2">Ena-SAMPLE-TAB-26-04-2022-14:26:32:270-5432</strain>
    </source>
</reference>